<organism evidence="2 3">
    <name type="scientific">Ruegeria marisrubri</name>
    <dbReference type="NCBI Taxonomy" id="1685379"/>
    <lineage>
        <taxon>Bacteria</taxon>
        <taxon>Pseudomonadati</taxon>
        <taxon>Pseudomonadota</taxon>
        <taxon>Alphaproteobacteria</taxon>
        <taxon>Rhodobacterales</taxon>
        <taxon>Roseobacteraceae</taxon>
        <taxon>Ruegeria</taxon>
    </lineage>
</organism>
<name>A0A0X3UEW7_9RHOB</name>
<feature type="transmembrane region" description="Helical" evidence="1">
    <location>
        <begin position="55"/>
        <end position="75"/>
    </location>
</feature>
<feature type="transmembrane region" description="Helical" evidence="1">
    <location>
        <begin position="367"/>
        <end position="385"/>
    </location>
</feature>
<proteinExistence type="predicted"/>
<protein>
    <submittedName>
        <fullName evidence="2">Uncharacterized protein</fullName>
    </submittedName>
</protein>
<dbReference type="OrthoDB" id="7346639at2"/>
<evidence type="ECO:0000256" key="1">
    <source>
        <dbReference type="SAM" id="Phobius"/>
    </source>
</evidence>
<dbReference type="InterPro" id="IPR036927">
    <property type="entry name" value="Cyt_c_oxase-like_su1_sf"/>
</dbReference>
<dbReference type="AlphaFoldDB" id="A0A0X3UEW7"/>
<sequence>MSMPGGFLGGAKDRLLPASIPFRFFLSAALFHVLAWIALLFAAPDVAGFRGGTGMTLAAIHLATLGVMAMTAIGASYQLLPVVTRRPLARDWPPRLSFWLFLPGVALLTGAMAAADSTGMMIGAILACLGLAVFSLVTADNLRRAGSIPVVSAHGWLALASLVLVALLGVLLIRDFETGFLEDHAMLATIHMTLASFGFMGFLVLGLSLVLIPMFILSRSLPQSPGWAQMILSGLALAGFSGGLFFGVSLLVWISLAASLAAAGCYLWLMRTALKTSMRKRLGLSFVLIRTSWAFLVLSLLLAGAVYAGADIPNAPALTGFTILAGWLLTFLTGVLQRIMPFLASMHAAGKSGLPPLLSELTADTPLRVHAACHLAALAVCPAGILLNQVWLVQLGAVAGTAGAVSFALFAVNVALKLKRP</sequence>
<keyword evidence="1" id="KW-0472">Membrane</keyword>
<dbReference type="EMBL" id="LQBQ01000001">
    <property type="protein sequence ID" value="KUJ85446.1"/>
    <property type="molecule type" value="Genomic_DNA"/>
</dbReference>
<feature type="transmembrane region" description="Helical" evidence="1">
    <location>
        <begin position="193"/>
        <end position="215"/>
    </location>
</feature>
<dbReference type="Gene3D" id="1.20.210.10">
    <property type="entry name" value="Cytochrome c oxidase-like, subunit I domain"/>
    <property type="match status" value="1"/>
</dbReference>
<keyword evidence="1" id="KW-1133">Transmembrane helix</keyword>
<feature type="transmembrane region" description="Helical" evidence="1">
    <location>
        <begin position="20"/>
        <end position="43"/>
    </location>
</feature>
<gene>
    <name evidence="2" type="ORF">AVO45_00125</name>
</gene>
<dbReference type="SUPFAM" id="SSF81442">
    <property type="entry name" value="Cytochrome c oxidase subunit I-like"/>
    <property type="match status" value="1"/>
</dbReference>
<feature type="transmembrane region" description="Helical" evidence="1">
    <location>
        <begin position="391"/>
        <end position="416"/>
    </location>
</feature>
<feature type="transmembrane region" description="Helical" evidence="1">
    <location>
        <begin position="96"/>
        <end position="115"/>
    </location>
</feature>
<feature type="transmembrane region" description="Helical" evidence="1">
    <location>
        <begin position="315"/>
        <end position="336"/>
    </location>
</feature>
<dbReference type="RefSeq" id="WP_068343114.1">
    <property type="nucleotide sequence ID" value="NZ_LQBQ01000001.1"/>
</dbReference>
<feature type="transmembrane region" description="Helical" evidence="1">
    <location>
        <begin position="227"/>
        <end position="246"/>
    </location>
</feature>
<feature type="transmembrane region" description="Helical" evidence="1">
    <location>
        <begin position="282"/>
        <end position="309"/>
    </location>
</feature>
<reference evidence="2 3" key="1">
    <citation type="submission" date="2015-12" db="EMBL/GenBank/DDBJ databases">
        <authorList>
            <person name="Shamseldin A."/>
            <person name="Moawad H."/>
            <person name="Abd El-Rahim W.M."/>
            <person name="Sadowsky M.J."/>
        </authorList>
    </citation>
    <scope>NUCLEOTIDE SEQUENCE [LARGE SCALE GENOMIC DNA]</scope>
    <source>
        <strain evidence="2 3">ZGT118</strain>
    </source>
</reference>
<feature type="transmembrane region" description="Helical" evidence="1">
    <location>
        <begin position="151"/>
        <end position="173"/>
    </location>
</feature>
<evidence type="ECO:0000313" key="2">
    <source>
        <dbReference type="EMBL" id="KUJ85446.1"/>
    </source>
</evidence>
<keyword evidence="3" id="KW-1185">Reference proteome</keyword>
<evidence type="ECO:0000313" key="3">
    <source>
        <dbReference type="Proteomes" id="UP000053791"/>
    </source>
</evidence>
<dbReference type="Proteomes" id="UP000053791">
    <property type="component" value="Unassembled WGS sequence"/>
</dbReference>
<keyword evidence="1" id="KW-0812">Transmembrane</keyword>
<comment type="caution">
    <text evidence="2">The sequence shown here is derived from an EMBL/GenBank/DDBJ whole genome shotgun (WGS) entry which is preliminary data.</text>
</comment>
<feature type="transmembrane region" description="Helical" evidence="1">
    <location>
        <begin position="252"/>
        <end position="270"/>
    </location>
</feature>
<dbReference type="STRING" id="1685379.AVO45_00125"/>
<feature type="transmembrane region" description="Helical" evidence="1">
    <location>
        <begin position="121"/>
        <end position="139"/>
    </location>
</feature>
<accession>A0A0X3UEW7</accession>